<evidence type="ECO:0000313" key="2">
    <source>
        <dbReference type="EMBL" id="GIF22963.1"/>
    </source>
</evidence>
<sequence length="104" mass="10833">MTDQFSVITDDIAAHARSVDAIGDGVQEAGDAGRTVRAGGDAYGKVCNFLPPLMGFLQDTLIQGITDSANDLRDTAAKLRATAEEYDSTDAGSADAITRSGRLP</sequence>
<evidence type="ECO:0000256" key="1">
    <source>
        <dbReference type="SAM" id="MobiDB-lite"/>
    </source>
</evidence>
<evidence type="ECO:0008006" key="4">
    <source>
        <dbReference type="Google" id="ProtNLM"/>
    </source>
</evidence>
<keyword evidence="3" id="KW-1185">Reference proteome</keyword>
<gene>
    <name evidence="2" type="ORF">Ate02nite_56930</name>
</gene>
<reference evidence="2" key="1">
    <citation type="submission" date="2021-01" db="EMBL/GenBank/DDBJ databases">
        <title>Whole genome shotgun sequence of Actinoplanes tereljensis NBRC 105297.</title>
        <authorList>
            <person name="Komaki H."/>
            <person name="Tamura T."/>
        </authorList>
    </citation>
    <scope>NUCLEOTIDE SEQUENCE</scope>
    <source>
        <strain evidence="2">NBRC 105297</strain>
    </source>
</reference>
<dbReference type="Proteomes" id="UP000623608">
    <property type="component" value="Unassembled WGS sequence"/>
</dbReference>
<feature type="region of interest" description="Disordered" evidence="1">
    <location>
        <begin position="82"/>
        <end position="104"/>
    </location>
</feature>
<comment type="caution">
    <text evidence="2">The sequence shown here is derived from an EMBL/GenBank/DDBJ whole genome shotgun (WGS) entry which is preliminary data.</text>
</comment>
<protein>
    <recommendedName>
        <fullName evidence="4">ESX-1 secretion-associated protein</fullName>
    </recommendedName>
</protein>
<organism evidence="2 3">
    <name type="scientific">Paractinoplanes tereljensis</name>
    <dbReference type="NCBI Taxonomy" id="571912"/>
    <lineage>
        <taxon>Bacteria</taxon>
        <taxon>Bacillati</taxon>
        <taxon>Actinomycetota</taxon>
        <taxon>Actinomycetes</taxon>
        <taxon>Micromonosporales</taxon>
        <taxon>Micromonosporaceae</taxon>
        <taxon>Paractinoplanes</taxon>
    </lineage>
</organism>
<accession>A0A919NRG1</accession>
<name>A0A919NRG1_9ACTN</name>
<dbReference type="RefSeq" id="WP_203810884.1">
    <property type="nucleotide sequence ID" value="NZ_BOMY01000037.1"/>
</dbReference>
<dbReference type="Pfam" id="PF10824">
    <property type="entry name" value="T7SS_ESX_EspC"/>
    <property type="match status" value="1"/>
</dbReference>
<evidence type="ECO:0000313" key="3">
    <source>
        <dbReference type="Proteomes" id="UP000623608"/>
    </source>
</evidence>
<dbReference type="EMBL" id="BOMY01000037">
    <property type="protein sequence ID" value="GIF22963.1"/>
    <property type="molecule type" value="Genomic_DNA"/>
</dbReference>
<proteinExistence type="predicted"/>
<dbReference type="GO" id="GO:0009306">
    <property type="term" value="P:protein secretion"/>
    <property type="evidence" value="ECO:0007669"/>
    <property type="project" value="InterPro"/>
</dbReference>
<dbReference type="AlphaFoldDB" id="A0A919NRG1"/>
<dbReference type="InterPro" id="IPR022536">
    <property type="entry name" value="EspC"/>
</dbReference>